<dbReference type="EMBL" id="CP014639">
    <property type="protein sequence ID" value="ANH78480.1"/>
    <property type="molecule type" value="Genomic_DNA"/>
</dbReference>
<dbReference type="Proteomes" id="UP000078162">
    <property type="component" value="Chromosome"/>
</dbReference>
<reference evidence="3" key="1">
    <citation type="submission" date="2016-03" db="EMBL/GenBank/DDBJ databases">
        <title>Culture-independent genomics supports pathogen discovery for uncultivable bacteria within the genus Chlamydia.</title>
        <authorList>
            <person name="Taylor-Brown A."/>
            <person name="Bachmann N.L."/>
            <person name="Borel N."/>
            <person name="Polkinghorne A."/>
        </authorList>
    </citation>
    <scope>NUCLEOTIDE SEQUENCE [LARGE SCALE GENOMIC DNA]</scope>
    <source>
        <strain evidence="3">2742-308</strain>
    </source>
</reference>
<keyword evidence="3" id="KW-1185">Reference proteome</keyword>
<proteinExistence type="predicted"/>
<dbReference type="STRING" id="1806891.Cs308_0309"/>
<evidence type="ECO:0000256" key="1">
    <source>
        <dbReference type="SAM" id="MobiDB-lite"/>
    </source>
</evidence>
<dbReference type="PATRIC" id="fig|1806891.3.peg.300"/>
<dbReference type="AlphaFoldDB" id="A0A1A9HU06"/>
<dbReference type="KEGG" id="csaz:Cs308_0309"/>
<protein>
    <submittedName>
        <fullName evidence="2">Uncharacterized protein</fullName>
    </submittedName>
</protein>
<evidence type="ECO:0000313" key="3">
    <source>
        <dbReference type="Proteomes" id="UP000078162"/>
    </source>
</evidence>
<feature type="region of interest" description="Disordered" evidence="1">
    <location>
        <begin position="1"/>
        <end position="32"/>
    </location>
</feature>
<organism evidence="2 3">
    <name type="scientific">Candidatus Chlamydia sanziniae</name>
    <dbReference type="NCBI Taxonomy" id="1806891"/>
    <lineage>
        <taxon>Bacteria</taxon>
        <taxon>Pseudomonadati</taxon>
        <taxon>Chlamydiota</taxon>
        <taxon>Chlamydiia</taxon>
        <taxon>Chlamydiales</taxon>
        <taxon>Chlamydiaceae</taxon>
        <taxon>Chlamydia/Chlamydophila group</taxon>
        <taxon>Chlamydia</taxon>
    </lineage>
</organism>
<accession>A0A1A9HU06</accession>
<dbReference type="NCBIfam" id="NF046087">
    <property type="entry name" value="T3SS_scaff_SemD"/>
    <property type="match status" value="1"/>
</dbReference>
<gene>
    <name evidence="2" type="ORF">Cs308_0309</name>
</gene>
<sequence>MKKDSSSAGLKKSVHWGPDSSSDTDSGSEADSVLDGLKNLLSEISEGADASSKRIETVAKRIQERWNIFENRYPLEHRIVSLKTLVSGLEKTAKGQQNTSHAMRSPSPGLSQVSQLFSLLAWESNTNLNEGGPDDPLLTKVLAALLLEGPYLDKSVSFAAYLKERTNNFNLEEGSLARHGFVRDLLKFGGLMDNLRESHPEDVSHFWKNSARSLSRNISDHVSRLEKQHQNRYDSEGVNQQTSWNRRALGTLAKLSSPIYMNAMMIVIEDGLTIEE</sequence>
<name>A0A1A9HU06_9CHLA</name>
<evidence type="ECO:0000313" key="2">
    <source>
        <dbReference type="EMBL" id="ANH78480.1"/>
    </source>
</evidence>
<feature type="compositionally biased region" description="Low complexity" evidence="1">
    <location>
        <begin position="19"/>
        <end position="31"/>
    </location>
</feature>